<reference evidence="4 5" key="1">
    <citation type="submission" date="2015-11" db="EMBL/GenBank/DDBJ databases">
        <title>Whole-Genome Sequence of Candidatus Oderbacter manganicum from the National Park Lower Oder Valley, Germany.</title>
        <authorList>
            <person name="Braun B."/>
            <person name="Liere K."/>
            <person name="Szewzyk U."/>
        </authorList>
    </citation>
    <scope>NUCLEOTIDE SEQUENCE [LARGE SCALE GENOMIC DNA]</scope>
    <source>
        <strain evidence="4 5">OTSz_A_272</strain>
    </source>
</reference>
<dbReference type="GO" id="GO:0006508">
    <property type="term" value="P:proteolysis"/>
    <property type="evidence" value="ECO:0007669"/>
    <property type="project" value="InterPro"/>
</dbReference>
<feature type="domain" description="Tail specific protease" evidence="3">
    <location>
        <begin position="267"/>
        <end position="417"/>
    </location>
</feature>
<name>A0A1B1AH11_9PROT</name>
<gene>
    <name evidence="4" type="ORF">ATE48_07920</name>
</gene>
<organism evidence="4 5">
    <name type="scientific">Candidatus Viadribacter manganicus</name>
    <dbReference type="NCBI Taxonomy" id="1759059"/>
    <lineage>
        <taxon>Bacteria</taxon>
        <taxon>Pseudomonadati</taxon>
        <taxon>Pseudomonadota</taxon>
        <taxon>Alphaproteobacteria</taxon>
        <taxon>Hyphomonadales</taxon>
        <taxon>Hyphomonadaceae</taxon>
        <taxon>Candidatus Viadribacter</taxon>
    </lineage>
</organism>
<dbReference type="RefSeq" id="WP_066769876.1">
    <property type="nucleotide sequence ID" value="NZ_CP013244.1"/>
</dbReference>
<dbReference type="InterPro" id="IPR005151">
    <property type="entry name" value="Tail-specific_protease"/>
</dbReference>
<dbReference type="KEGG" id="cbot:ATE48_07920"/>
<dbReference type="Proteomes" id="UP000092498">
    <property type="component" value="Chromosome"/>
</dbReference>
<evidence type="ECO:0000313" key="4">
    <source>
        <dbReference type="EMBL" id="ANP45856.1"/>
    </source>
</evidence>
<dbReference type="InterPro" id="IPR029045">
    <property type="entry name" value="ClpP/crotonase-like_dom_sf"/>
</dbReference>
<dbReference type="GO" id="GO:0008236">
    <property type="term" value="F:serine-type peptidase activity"/>
    <property type="evidence" value="ECO:0007669"/>
    <property type="project" value="InterPro"/>
</dbReference>
<dbReference type="EMBL" id="CP013244">
    <property type="protein sequence ID" value="ANP45856.1"/>
    <property type="molecule type" value="Genomic_DNA"/>
</dbReference>
<keyword evidence="2" id="KW-0732">Signal</keyword>
<evidence type="ECO:0000259" key="3">
    <source>
        <dbReference type="Pfam" id="PF03572"/>
    </source>
</evidence>
<feature type="region of interest" description="Disordered" evidence="1">
    <location>
        <begin position="349"/>
        <end position="375"/>
    </location>
</feature>
<feature type="chain" id="PRO_5008518794" description="Tail specific protease domain-containing protein" evidence="2">
    <location>
        <begin position="21"/>
        <end position="479"/>
    </location>
</feature>
<feature type="signal peptide" evidence="2">
    <location>
        <begin position="1"/>
        <end position="20"/>
    </location>
</feature>
<proteinExistence type="predicted"/>
<dbReference type="SUPFAM" id="SSF52096">
    <property type="entry name" value="ClpP/crotonase"/>
    <property type="match status" value="1"/>
</dbReference>
<dbReference type="InParanoid" id="A0A1B1AH11"/>
<evidence type="ECO:0000256" key="1">
    <source>
        <dbReference type="SAM" id="MobiDB-lite"/>
    </source>
</evidence>
<sequence>MKRWSIFACAMFAFSQSAAAQDDAERWHQLTRGDVEAAYQQLIEDHPALSTAINDAELRARLETGRALALERAAQVSSIEGYAATMAGLANVVGDKHVWSRLVAPAHSVQWAGIITARQGERFVVLEHDNAGEGASLAGAALVSCDGVMADDFAAAKLGGFRAVWSIEAQRIQSAPFLLVDDGNPFVLRPQTCIFERDGQRTEHTLFWREIARTDLAPHIRRAQNRGAPGHGLRTFDGGMWISLQTLNDDALAVVAAARESQSRLRASPIVVVDMRGNGGGSSSYGDQIARVLFGDARFNHVIRGGARCNVVWRVSPRNVAQMRSYEERFRQSNPSFAGEMRRAVQRAEQAQAAGREFTGPTECPSRRAASGAPPAQTATGRIVLLTDNACFSSCLLVADNFRRLGALHVGQATDAATHYFEVREDPLPSGLSFFSTLQAFSPGSLARLGPFAPGAAYDGDMADTAALEGWIEEVVAAR</sequence>
<dbReference type="OrthoDB" id="7266775at2"/>
<evidence type="ECO:0000256" key="2">
    <source>
        <dbReference type="SAM" id="SignalP"/>
    </source>
</evidence>
<dbReference type="Pfam" id="PF03572">
    <property type="entry name" value="Peptidase_S41"/>
    <property type="match status" value="1"/>
</dbReference>
<accession>A0A1B1AH11</accession>
<protein>
    <recommendedName>
        <fullName evidence="3">Tail specific protease domain-containing protein</fullName>
    </recommendedName>
</protein>
<evidence type="ECO:0000313" key="5">
    <source>
        <dbReference type="Proteomes" id="UP000092498"/>
    </source>
</evidence>
<dbReference type="AlphaFoldDB" id="A0A1B1AH11"/>
<dbReference type="Gene3D" id="3.90.226.10">
    <property type="entry name" value="2-enoyl-CoA Hydratase, Chain A, domain 1"/>
    <property type="match status" value="1"/>
</dbReference>
<keyword evidence="5" id="KW-1185">Reference proteome</keyword>